<evidence type="ECO:0000256" key="5">
    <source>
        <dbReference type="ARBA" id="ARBA00023186"/>
    </source>
</evidence>
<evidence type="ECO:0000313" key="6">
    <source>
        <dbReference type="EMBL" id="ADD45974.1"/>
    </source>
</evidence>
<dbReference type="GO" id="GO:0140662">
    <property type="term" value="F:ATP-dependent protein folding chaperone"/>
    <property type="evidence" value="ECO:0007669"/>
    <property type="project" value="InterPro"/>
</dbReference>
<dbReference type="Gene3D" id="3.30.420.40">
    <property type="match status" value="2"/>
</dbReference>
<dbReference type="Pfam" id="PF00012">
    <property type="entry name" value="HSP70"/>
    <property type="match status" value="1"/>
</dbReference>
<dbReference type="GO" id="GO:0030968">
    <property type="term" value="P:endoplasmic reticulum unfolded protein response"/>
    <property type="evidence" value="ECO:0007669"/>
    <property type="project" value="TreeGrafter"/>
</dbReference>
<sequence>MRSGYRLGVDVGTSHTVAVLRHRDGRVKPLLWDGSPVLPSAVFCDEQGNIHVGRDAQRLAQVDPTRFEPNPKQRIDDGTVLLGDRELRPDQLLTAILSRVAAKAWESGAKDTEVVLTVPSKWATRRRDLLSQAALWAGLGEVRLVTEPVAAAHYYVDSLGQRLGSGGSIAVFDFGGGTLDIAVVRYGSNGFTVASDGGLSDLGGLDLDAALIEHVGKQLQPRSPTLWRQLTRPATGWDRRIRRQFWEDVRGAKEMLSRSSQAPIAVPGGDETLHITRGELESVATPLLRRAVDETARVIEGAGLTPQHLSGLFLVGGSSRVPLVSRMLHQRLDISPTILEQPELPVAEGSLTVAQLPGRLVVPEPTPTADGSRFGPPYQG</sequence>
<dbReference type="InterPro" id="IPR013126">
    <property type="entry name" value="Hsp_70_fam"/>
</dbReference>
<reference evidence="6 7" key="1">
    <citation type="journal article" date="2009" name="Stand. Genomic Sci.">
        <title>Complete genome sequence of Stackebrandtia nassauensis type strain (LLR-40K-21).</title>
        <authorList>
            <person name="Munk C."/>
            <person name="Lapidus A."/>
            <person name="Copeland A."/>
            <person name="Jando M."/>
            <person name="Mayilraj S."/>
            <person name="Glavina Del Rio T."/>
            <person name="Nolan M."/>
            <person name="Chen F."/>
            <person name="Lucas S."/>
            <person name="Tice H."/>
            <person name="Cheng J.F."/>
            <person name="Han C."/>
            <person name="Detter J.C."/>
            <person name="Bruce D."/>
            <person name="Goodwin L."/>
            <person name="Chain P."/>
            <person name="Pitluck S."/>
            <person name="Goker M."/>
            <person name="Ovchinikova G."/>
            <person name="Pati A."/>
            <person name="Ivanova N."/>
            <person name="Mavromatis K."/>
            <person name="Chen A."/>
            <person name="Palaniappan K."/>
            <person name="Land M."/>
            <person name="Hauser L."/>
            <person name="Chang Y.J."/>
            <person name="Jeffries C.D."/>
            <person name="Bristow J."/>
            <person name="Eisen J.A."/>
            <person name="Markowitz V."/>
            <person name="Hugenholtz P."/>
            <person name="Kyrpides N.C."/>
            <person name="Klenk H.P."/>
        </authorList>
    </citation>
    <scope>NUCLEOTIDE SEQUENCE [LARGE SCALE GENOMIC DNA]</scope>
    <source>
        <strain evidence="7">DSM 44728 / CIP 108903 / NRRL B-16338 / NBRC 102104 / LLR-40K-21</strain>
    </source>
</reference>
<dbReference type="Gene3D" id="3.90.640.10">
    <property type="entry name" value="Actin, Chain A, domain 4"/>
    <property type="match status" value="1"/>
</dbReference>
<dbReference type="SUPFAM" id="SSF53067">
    <property type="entry name" value="Actin-like ATPase domain"/>
    <property type="match status" value="2"/>
</dbReference>
<evidence type="ECO:0000256" key="4">
    <source>
        <dbReference type="ARBA" id="ARBA00023016"/>
    </source>
</evidence>
<dbReference type="AlphaFoldDB" id="D3Q489"/>
<dbReference type="GO" id="GO:0005524">
    <property type="term" value="F:ATP binding"/>
    <property type="evidence" value="ECO:0007669"/>
    <property type="project" value="UniProtKB-KW"/>
</dbReference>
<dbReference type="InterPro" id="IPR043129">
    <property type="entry name" value="ATPase_NBD"/>
</dbReference>
<dbReference type="Proteomes" id="UP000000844">
    <property type="component" value="Chromosome"/>
</dbReference>
<keyword evidence="3" id="KW-0067">ATP-binding</keyword>
<gene>
    <name evidence="6" type="ordered locus">Snas_6358</name>
</gene>
<evidence type="ECO:0000256" key="3">
    <source>
        <dbReference type="ARBA" id="ARBA00022840"/>
    </source>
</evidence>
<comment type="similarity">
    <text evidence="1">Belongs to the heat shock protein 70 family.</text>
</comment>
<keyword evidence="2" id="KW-0547">Nucleotide-binding</keyword>
<dbReference type="EMBL" id="CP001778">
    <property type="protein sequence ID" value="ADD45974.1"/>
    <property type="molecule type" value="Genomic_DNA"/>
</dbReference>
<dbReference type="PANTHER" id="PTHR45639">
    <property type="entry name" value="HSC70CB, ISOFORM G-RELATED"/>
    <property type="match status" value="1"/>
</dbReference>
<evidence type="ECO:0000256" key="1">
    <source>
        <dbReference type="ARBA" id="ARBA00007381"/>
    </source>
</evidence>
<dbReference type="KEGG" id="sna:Snas_6358"/>
<dbReference type="HOGENOM" id="CLU_005965_12_0_11"/>
<evidence type="ECO:0000256" key="2">
    <source>
        <dbReference type="ARBA" id="ARBA00022741"/>
    </source>
</evidence>
<evidence type="ECO:0000313" key="7">
    <source>
        <dbReference type="Proteomes" id="UP000000844"/>
    </source>
</evidence>
<organism evidence="6 7">
    <name type="scientific">Stackebrandtia nassauensis (strain DSM 44728 / CIP 108903 / NRRL B-16338 / NBRC 102104 / LLR-40K-21)</name>
    <dbReference type="NCBI Taxonomy" id="446470"/>
    <lineage>
        <taxon>Bacteria</taxon>
        <taxon>Bacillati</taxon>
        <taxon>Actinomycetota</taxon>
        <taxon>Actinomycetes</taxon>
        <taxon>Glycomycetales</taxon>
        <taxon>Glycomycetaceae</taxon>
        <taxon>Stackebrandtia</taxon>
    </lineage>
</organism>
<dbReference type="PROSITE" id="PS01036">
    <property type="entry name" value="HSP70_3"/>
    <property type="match status" value="1"/>
</dbReference>
<accession>D3Q489</accession>
<name>D3Q489_STANL</name>
<dbReference type="RefSeq" id="WP_013021545.1">
    <property type="nucleotide sequence ID" value="NC_013947.1"/>
</dbReference>
<keyword evidence="4 6" id="KW-0346">Stress response</keyword>
<dbReference type="STRING" id="446470.Snas_6358"/>
<keyword evidence="7" id="KW-1185">Reference proteome</keyword>
<keyword evidence="5" id="KW-0143">Chaperone</keyword>
<proteinExistence type="inferred from homology"/>
<dbReference type="eggNOG" id="COG0443">
    <property type="taxonomic scope" value="Bacteria"/>
</dbReference>
<dbReference type="PANTHER" id="PTHR45639:SF34">
    <property type="entry name" value="CHAPERONE PROTEIN DNAK"/>
    <property type="match status" value="1"/>
</dbReference>
<dbReference type="InterPro" id="IPR018181">
    <property type="entry name" value="Heat_shock_70_CS"/>
</dbReference>
<protein>
    <submittedName>
        <fullName evidence="6">Heat shock protein 70</fullName>
    </submittedName>
</protein>
<dbReference type="PRINTS" id="PR00301">
    <property type="entry name" value="HEATSHOCK70"/>
</dbReference>